<gene>
    <name evidence="2" type="ORF">C731_1986</name>
</gene>
<evidence type="ECO:0000313" key="2">
    <source>
        <dbReference type="EMBL" id="EKF23999.1"/>
    </source>
</evidence>
<dbReference type="EMBL" id="AMRA01000050">
    <property type="protein sequence ID" value="EKF23999.1"/>
    <property type="molecule type" value="Genomic_DNA"/>
</dbReference>
<keyword evidence="3" id="KW-1185">Reference proteome</keyword>
<evidence type="ECO:0008006" key="4">
    <source>
        <dbReference type="Google" id="ProtNLM"/>
    </source>
</evidence>
<feature type="non-terminal residue" evidence="2">
    <location>
        <position position="1"/>
    </location>
</feature>
<evidence type="ECO:0000256" key="1">
    <source>
        <dbReference type="SAM" id="MobiDB-lite"/>
    </source>
</evidence>
<accession>K5BK00</accession>
<dbReference type="AlphaFoldDB" id="K5BK00"/>
<proteinExistence type="predicted"/>
<feature type="compositionally biased region" description="Basic and acidic residues" evidence="1">
    <location>
        <begin position="30"/>
        <end position="42"/>
    </location>
</feature>
<feature type="region of interest" description="Disordered" evidence="1">
    <location>
        <begin position="1"/>
        <end position="42"/>
    </location>
</feature>
<sequence length="42" mass="4823">NNGRTQWIPPQPLDTGQPRINNYHHPQRYLTERHGGNDDDGG</sequence>
<name>K5BK00_MYCHD</name>
<evidence type="ECO:0000313" key="3">
    <source>
        <dbReference type="Proteomes" id="UP000006265"/>
    </source>
</evidence>
<dbReference type="Proteomes" id="UP000006265">
    <property type="component" value="Unassembled WGS sequence"/>
</dbReference>
<organism evidence="2 3">
    <name type="scientific">Mycolicibacterium hassiacum (strain DSM 44199 / CIP 105218 / JCM 12690 / 3849)</name>
    <name type="common">Mycobacterium hassiacum</name>
    <dbReference type="NCBI Taxonomy" id="1122247"/>
    <lineage>
        <taxon>Bacteria</taxon>
        <taxon>Bacillati</taxon>
        <taxon>Actinomycetota</taxon>
        <taxon>Actinomycetes</taxon>
        <taxon>Mycobacteriales</taxon>
        <taxon>Mycobacteriaceae</taxon>
        <taxon>Mycolicibacterium</taxon>
    </lineage>
</organism>
<reference evidence="2 3" key="1">
    <citation type="journal article" date="2012" name="J. Bacteriol.">
        <title>Genome sequence of Mycobacterium hassiacum DSM 44199, a rare source of heat-stable mycobacterial proteins.</title>
        <authorList>
            <person name="Tiago I."/>
            <person name="Maranha A."/>
            <person name="Mendes V."/>
            <person name="Alarico S."/>
            <person name="Moynihan P.J."/>
            <person name="Clarke A.J."/>
            <person name="Macedo-Ribeiro S."/>
            <person name="Pereira P.J."/>
            <person name="Empadinhas N."/>
        </authorList>
    </citation>
    <scope>NUCLEOTIDE SEQUENCE [LARGE SCALE GENOMIC DNA]</scope>
    <source>
        <strain evidence="3">DSM 44199 / CIP 105218 / JCM 12690 / 3849</strain>
    </source>
</reference>
<protein>
    <recommendedName>
        <fullName evidence="4">HNH endonuclease</fullName>
    </recommendedName>
</protein>
<comment type="caution">
    <text evidence="2">The sequence shown here is derived from an EMBL/GenBank/DDBJ whole genome shotgun (WGS) entry which is preliminary data.</text>
</comment>